<keyword evidence="1" id="KW-0808">Transferase</keyword>
<reference evidence="1 2" key="1">
    <citation type="submission" date="2019-02" db="EMBL/GenBank/DDBJ databases">
        <title>Deep-cultivation of Planctomycetes and their phenomic and genomic characterization uncovers novel biology.</title>
        <authorList>
            <person name="Wiegand S."/>
            <person name="Jogler M."/>
            <person name="Boedeker C."/>
            <person name="Pinto D."/>
            <person name="Vollmers J."/>
            <person name="Rivas-Marin E."/>
            <person name="Kohn T."/>
            <person name="Peeters S.H."/>
            <person name="Heuer A."/>
            <person name="Rast P."/>
            <person name="Oberbeckmann S."/>
            <person name="Bunk B."/>
            <person name="Jeske O."/>
            <person name="Meyerdierks A."/>
            <person name="Storesund J.E."/>
            <person name="Kallscheuer N."/>
            <person name="Luecker S."/>
            <person name="Lage O.M."/>
            <person name="Pohl T."/>
            <person name="Merkel B.J."/>
            <person name="Hornburger P."/>
            <person name="Mueller R.-W."/>
            <person name="Bruemmer F."/>
            <person name="Labrenz M."/>
            <person name="Spormann A.M."/>
            <person name="Op den Camp H."/>
            <person name="Overmann J."/>
            <person name="Amann R."/>
            <person name="Jetten M.S.M."/>
            <person name="Mascher T."/>
            <person name="Medema M.H."/>
            <person name="Devos D.P."/>
            <person name="Kaster A.-K."/>
            <person name="Ovreas L."/>
            <person name="Rohde M."/>
            <person name="Galperin M.Y."/>
            <person name="Jogler C."/>
        </authorList>
    </citation>
    <scope>NUCLEOTIDE SEQUENCE [LARGE SCALE GENOMIC DNA]</scope>
    <source>
        <strain evidence="1 2">K23_9</strain>
    </source>
</reference>
<dbReference type="EMBL" id="CP036526">
    <property type="protein sequence ID" value="QDT11646.1"/>
    <property type="molecule type" value="Genomic_DNA"/>
</dbReference>
<dbReference type="GO" id="GO:0005524">
    <property type="term" value="F:ATP binding"/>
    <property type="evidence" value="ECO:0007669"/>
    <property type="project" value="InterPro"/>
</dbReference>
<dbReference type="OrthoDB" id="8525901at2"/>
<gene>
    <name evidence="1" type="ORF">K239x_36460</name>
</gene>
<evidence type="ECO:0000313" key="1">
    <source>
        <dbReference type="EMBL" id="QDT11646.1"/>
    </source>
</evidence>
<evidence type="ECO:0000313" key="2">
    <source>
        <dbReference type="Proteomes" id="UP000319817"/>
    </source>
</evidence>
<protein>
    <submittedName>
        <fullName evidence="1">ATP:dephospho-CoA triphosphoribosyl transferase</fullName>
    </submittedName>
</protein>
<keyword evidence="2" id="KW-1185">Reference proteome</keyword>
<proteinExistence type="predicted"/>
<dbReference type="AlphaFoldDB" id="A0A517NX34"/>
<dbReference type="InterPro" id="IPR002736">
    <property type="entry name" value="CitG"/>
</dbReference>
<organism evidence="1 2">
    <name type="scientific">Stieleria marina</name>
    <dbReference type="NCBI Taxonomy" id="1930275"/>
    <lineage>
        <taxon>Bacteria</taxon>
        <taxon>Pseudomonadati</taxon>
        <taxon>Planctomycetota</taxon>
        <taxon>Planctomycetia</taxon>
        <taxon>Pirellulales</taxon>
        <taxon>Pirellulaceae</taxon>
        <taxon>Stieleria</taxon>
    </lineage>
</organism>
<dbReference type="PANTHER" id="PTHR42280:SF1">
    <property type="entry name" value="CITG FAMILY PROTEIN"/>
    <property type="match status" value="1"/>
</dbReference>
<dbReference type="RefSeq" id="WP_145419444.1">
    <property type="nucleotide sequence ID" value="NZ_CP036526.1"/>
</dbReference>
<dbReference type="Proteomes" id="UP000319817">
    <property type="component" value="Chromosome"/>
</dbReference>
<dbReference type="Pfam" id="PF01874">
    <property type="entry name" value="CitG"/>
    <property type="match status" value="1"/>
</dbReference>
<dbReference type="PANTHER" id="PTHR42280">
    <property type="entry name" value="CITG FAMILY PROTEIN"/>
    <property type="match status" value="1"/>
</dbReference>
<sequence length="286" mass="30722">MTDALDDILGRSSSPSIAVLTACTLEASAPKAGNVHPGASFDDLSFTDFVAAARITGDAFADLESPVCQRTLRAASEIAETLHTNVNLGILLLLAPLVAADEQQEMKTLSDWQPVVAEQLKTFTPDDSQALLQTISVSTAGGLGTVDEMDVNAIATQNYDIVAAMRLAQSRDRIALQYASDFADFFDNVVPVVESSLTYCKDKLDGIAESHLRLLAFSPDTLISRKCGEEVANEVQRRAAEVDRHDPASIARFDDYLRSDSNRLNPGTTADLIAAALYVLLRTGSN</sequence>
<name>A0A517NX34_9BACT</name>
<dbReference type="GO" id="GO:0046917">
    <property type="term" value="F:triphosphoribosyl-dephospho-CoA synthase activity"/>
    <property type="evidence" value="ECO:0007669"/>
    <property type="project" value="InterPro"/>
</dbReference>
<accession>A0A517NX34</accession>
<dbReference type="Gene3D" id="1.10.4200.10">
    <property type="entry name" value="Triphosphoribosyl-dephospho-CoA protein"/>
    <property type="match status" value="1"/>
</dbReference>